<feature type="domain" description="Enoyl reductase (ER)" evidence="6">
    <location>
        <begin position="21"/>
        <end position="394"/>
    </location>
</feature>
<dbReference type="OMA" id="GPLTYFT"/>
<dbReference type="PANTHER" id="PTHR11695:SF294">
    <property type="entry name" value="RETICULON-4-INTERACTING PROTEIN 1, MITOCHONDRIAL"/>
    <property type="match status" value="1"/>
</dbReference>
<dbReference type="GO" id="GO:0005811">
    <property type="term" value="C:lipid droplet"/>
    <property type="evidence" value="ECO:0007669"/>
    <property type="project" value="UniProtKB-SubCell"/>
</dbReference>
<dbReference type="GO" id="GO:0005739">
    <property type="term" value="C:mitochondrion"/>
    <property type="evidence" value="ECO:0007669"/>
    <property type="project" value="UniProtKB-SubCell"/>
</dbReference>
<dbReference type="InterPro" id="IPR050700">
    <property type="entry name" value="YIM1/Zinc_Alcohol_DH_Fams"/>
</dbReference>
<comment type="subcellular location">
    <subcellularLocation>
        <location evidence="2">Lipid droplet</location>
    </subcellularLocation>
    <subcellularLocation>
        <location evidence="1">Mitochondrion</location>
    </subcellularLocation>
</comment>
<dbReference type="InParanoid" id="I2H076"/>
<comment type="similarity">
    <text evidence="5">Belongs to the YIM1 family.</text>
</comment>
<dbReference type="SMART" id="SM00829">
    <property type="entry name" value="PKS_ER"/>
    <property type="match status" value="1"/>
</dbReference>
<dbReference type="Gene3D" id="3.90.180.10">
    <property type="entry name" value="Medium-chain alcohol dehydrogenases, catalytic domain"/>
    <property type="match status" value="1"/>
</dbReference>
<dbReference type="RefSeq" id="XP_004179297.1">
    <property type="nucleotide sequence ID" value="XM_004179249.1"/>
</dbReference>
<dbReference type="AlphaFoldDB" id="I2H076"/>
<dbReference type="InterPro" id="IPR020843">
    <property type="entry name" value="ER"/>
</dbReference>
<name>I2H076_HENB6</name>
<keyword evidence="8" id="KW-1185">Reference proteome</keyword>
<dbReference type="InterPro" id="IPR013154">
    <property type="entry name" value="ADH-like_N"/>
</dbReference>
<dbReference type="Pfam" id="PF13602">
    <property type="entry name" value="ADH_zinc_N_2"/>
    <property type="match status" value="1"/>
</dbReference>
<dbReference type="KEGG" id="tbl:TBLA_0B09610"/>
<accession>I2H076</accession>
<keyword evidence="3" id="KW-0551">Lipid droplet</keyword>
<evidence type="ECO:0000256" key="1">
    <source>
        <dbReference type="ARBA" id="ARBA00004173"/>
    </source>
</evidence>
<dbReference type="InterPro" id="IPR036291">
    <property type="entry name" value="NAD(P)-bd_dom_sf"/>
</dbReference>
<dbReference type="HOGENOM" id="CLU_026673_3_3_1"/>
<evidence type="ECO:0000256" key="4">
    <source>
        <dbReference type="ARBA" id="ARBA00023128"/>
    </source>
</evidence>
<evidence type="ECO:0000313" key="7">
    <source>
        <dbReference type="EMBL" id="CCH59778.1"/>
    </source>
</evidence>
<evidence type="ECO:0000256" key="2">
    <source>
        <dbReference type="ARBA" id="ARBA00004502"/>
    </source>
</evidence>
<gene>
    <name evidence="7" type="primary">TBLA0B09610</name>
    <name evidence="7" type="ORF">TBLA_0B09610</name>
</gene>
<dbReference type="Proteomes" id="UP000002866">
    <property type="component" value="Chromosome 2"/>
</dbReference>
<reference evidence="7 8" key="1">
    <citation type="journal article" date="2011" name="Proc. Natl. Acad. Sci. U.S.A.">
        <title>Evolutionary erosion of yeast sex chromosomes by mating-type switching accidents.</title>
        <authorList>
            <person name="Gordon J.L."/>
            <person name="Armisen D."/>
            <person name="Proux-Wera E."/>
            <person name="Oheigeartaigh S.S."/>
            <person name="Byrne K.P."/>
            <person name="Wolfe K.H."/>
        </authorList>
    </citation>
    <scope>NUCLEOTIDE SEQUENCE [LARGE SCALE GENOMIC DNA]</scope>
    <source>
        <strain evidence="8">ATCC 34711 / CBS 6284 / DSM 70876 / NBRC 10599 / NRRL Y-10934 / UCD 77-7</strain>
    </source>
</reference>
<dbReference type="eggNOG" id="KOG1198">
    <property type="taxonomic scope" value="Eukaryota"/>
</dbReference>
<dbReference type="Pfam" id="PF08240">
    <property type="entry name" value="ADH_N"/>
    <property type="match status" value="1"/>
</dbReference>
<evidence type="ECO:0000259" key="6">
    <source>
        <dbReference type="SMART" id="SM00829"/>
    </source>
</evidence>
<protein>
    <recommendedName>
        <fullName evidence="6">Enoyl reductase (ER) domain-containing protein</fullName>
    </recommendedName>
</protein>
<dbReference type="SUPFAM" id="SSF50129">
    <property type="entry name" value="GroES-like"/>
    <property type="match status" value="1"/>
</dbReference>
<dbReference type="GO" id="GO:0016491">
    <property type="term" value="F:oxidoreductase activity"/>
    <property type="evidence" value="ECO:0007669"/>
    <property type="project" value="InterPro"/>
</dbReference>
<sequence length="398" mass="44106">MSASITQNSNILKNKSVGYYNNSSPLKFFYSNIDLTKDVKPNDVVVKVKAAALNPVDALLYSLANPIPVLNKFNNKLNIFGCDYAGEIVEVGSNIQKLKNYKVGDLVNGVLGVNPLQLSKQGSLTYYLIIDVLKNKENISKLSTLPLDISKNLEFHDKFVIASSWPLVFQTAYLMLYGHGQVPSTLKPGATILVFGAATAVGNALVQIAKNELKVSKVVGTCSSYSIENRDTQIHSAFDHLIPYDDPTTSVKDHILEYIKKESINHNGKFDLIADCVGSSDVVDIPEQVLNNNKTSHYATLVGDNKFNYNSATLIDFMKQWKIAKRIILRRKCLNNYSYSLDMLRGKEDAMILANKMISQGTYIPRIDSVYDLDNFQAAVTRLSSSKAKGKVVITIDD</sequence>
<dbReference type="OrthoDB" id="3509362at2759"/>
<evidence type="ECO:0000256" key="5">
    <source>
        <dbReference type="ARBA" id="ARBA00038249"/>
    </source>
</evidence>
<evidence type="ECO:0000313" key="8">
    <source>
        <dbReference type="Proteomes" id="UP000002866"/>
    </source>
</evidence>
<dbReference type="PANTHER" id="PTHR11695">
    <property type="entry name" value="ALCOHOL DEHYDROGENASE RELATED"/>
    <property type="match status" value="1"/>
</dbReference>
<dbReference type="InterPro" id="IPR011032">
    <property type="entry name" value="GroES-like_sf"/>
</dbReference>
<proteinExistence type="inferred from homology"/>
<organism evidence="7 8">
    <name type="scientific">Henningerozyma blattae (strain ATCC 34711 / CBS 6284 / DSM 70876 / NBRC 10599 / NRRL Y-10934 / UCD 77-7)</name>
    <name type="common">Yeast</name>
    <name type="synonym">Tetrapisispora blattae</name>
    <dbReference type="NCBI Taxonomy" id="1071380"/>
    <lineage>
        <taxon>Eukaryota</taxon>
        <taxon>Fungi</taxon>
        <taxon>Dikarya</taxon>
        <taxon>Ascomycota</taxon>
        <taxon>Saccharomycotina</taxon>
        <taxon>Saccharomycetes</taxon>
        <taxon>Saccharomycetales</taxon>
        <taxon>Saccharomycetaceae</taxon>
        <taxon>Henningerozyma</taxon>
    </lineage>
</organism>
<dbReference type="EMBL" id="HE806317">
    <property type="protein sequence ID" value="CCH59778.1"/>
    <property type="molecule type" value="Genomic_DNA"/>
</dbReference>
<keyword evidence="4" id="KW-0496">Mitochondrion</keyword>
<dbReference type="FunCoup" id="I2H076">
    <property type="interactions" value="161"/>
</dbReference>
<dbReference type="SUPFAM" id="SSF51735">
    <property type="entry name" value="NAD(P)-binding Rossmann-fold domains"/>
    <property type="match status" value="1"/>
</dbReference>
<dbReference type="GeneID" id="14493927"/>
<dbReference type="Gene3D" id="3.40.50.720">
    <property type="entry name" value="NAD(P)-binding Rossmann-like Domain"/>
    <property type="match status" value="1"/>
</dbReference>
<evidence type="ECO:0000256" key="3">
    <source>
        <dbReference type="ARBA" id="ARBA00022677"/>
    </source>
</evidence>